<keyword evidence="1" id="KW-0285">Flavoprotein</keyword>
<dbReference type="CDD" id="cd02062">
    <property type="entry name" value="Nitro_FMN_reductase"/>
    <property type="match status" value="1"/>
</dbReference>
<organism evidence="5 6">
    <name type="scientific">Heliorestis acidaminivorans</name>
    <dbReference type="NCBI Taxonomy" id="553427"/>
    <lineage>
        <taxon>Bacteria</taxon>
        <taxon>Bacillati</taxon>
        <taxon>Bacillota</taxon>
        <taxon>Clostridia</taxon>
        <taxon>Eubacteriales</taxon>
        <taxon>Heliobacteriaceae</taxon>
        <taxon>Heliorestis</taxon>
    </lineage>
</organism>
<dbReference type="SUPFAM" id="SSF55469">
    <property type="entry name" value="FMN-dependent nitroreductase-like"/>
    <property type="match status" value="2"/>
</dbReference>
<evidence type="ECO:0000313" key="5">
    <source>
        <dbReference type="EMBL" id="KAB2952521.1"/>
    </source>
</evidence>
<gene>
    <name evidence="5" type="ORF">F9B85_07590</name>
</gene>
<dbReference type="Proteomes" id="UP000468766">
    <property type="component" value="Unassembled WGS sequence"/>
</dbReference>
<comment type="caution">
    <text evidence="5">The sequence shown here is derived from an EMBL/GenBank/DDBJ whole genome shotgun (WGS) entry which is preliminary data.</text>
</comment>
<dbReference type="InterPro" id="IPR000415">
    <property type="entry name" value="Nitroreductase-like"/>
</dbReference>
<sequence>MIGPLPEKMVSRCYEAIKIRKSRRNFNGKALDKKDIALMEEVCETFQPFEGLRAVFVNGPPDDVFTGVAGSYGKVKGAPAYLAFASKIDLPDNDAKIGYLGEGIILEATAAGLSTCWVAGFFCPAMVKDQINLQEEEKIFAVTPLGYTDKGLNFEEKAMSFLVNSKKRKSLKEITSGSDYKKWPTAAQQGLEALQWAPSAVNRQPWKVRREGDDFVISTDALQGVSNISKRLDCGIAMLHFELALRHHGQEGQWHFLEDPDVAKWSVKPS</sequence>
<dbReference type="AlphaFoldDB" id="A0A6I0EZP4"/>
<dbReference type="EMBL" id="WBXO01000005">
    <property type="protein sequence ID" value="KAB2952521.1"/>
    <property type="molecule type" value="Genomic_DNA"/>
</dbReference>
<keyword evidence="2" id="KW-0288">FMN</keyword>
<dbReference type="PANTHER" id="PTHR23026:SF90">
    <property type="entry name" value="IODOTYROSINE DEIODINASE 1"/>
    <property type="match status" value="1"/>
</dbReference>
<dbReference type="OrthoDB" id="9814075at2"/>
<keyword evidence="6" id="KW-1185">Reference proteome</keyword>
<dbReference type="GO" id="GO:0016491">
    <property type="term" value="F:oxidoreductase activity"/>
    <property type="evidence" value="ECO:0007669"/>
    <property type="project" value="UniProtKB-KW"/>
</dbReference>
<keyword evidence="3" id="KW-0560">Oxidoreductase</keyword>
<dbReference type="InterPro" id="IPR050627">
    <property type="entry name" value="Nitroreductase/BluB"/>
</dbReference>
<name>A0A6I0EZP4_9FIRM</name>
<feature type="domain" description="Putative nitroreductase TM1586" evidence="4">
    <location>
        <begin position="14"/>
        <end position="244"/>
    </location>
</feature>
<dbReference type="Gene3D" id="3.40.109.10">
    <property type="entry name" value="NADH Oxidase"/>
    <property type="match status" value="1"/>
</dbReference>
<dbReference type="RefSeq" id="WP_151619798.1">
    <property type="nucleotide sequence ID" value="NZ_WBXO01000005.1"/>
</dbReference>
<evidence type="ECO:0000256" key="3">
    <source>
        <dbReference type="ARBA" id="ARBA00023002"/>
    </source>
</evidence>
<evidence type="ECO:0000259" key="4">
    <source>
        <dbReference type="Pfam" id="PF14512"/>
    </source>
</evidence>
<evidence type="ECO:0000256" key="1">
    <source>
        <dbReference type="ARBA" id="ARBA00022630"/>
    </source>
</evidence>
<accession>A0A6I0EZP4</accession>
<proteinExistence type="predicted"/>
<dbReference type="Gene3D" id="3.40.109.30">
    <property type="entry name" value="putative nitroreductase (tm1586), domain 2"/>
    <property type="match status" value="1"/>
</dbReference>
<reference evidence="5 6" key="1">
    <citation type="submission" date="2019-10" db="EMBL/GenBank/DDBJ databases">
        <title>Whole-genome sequence of the extremophile Heliorestis acidaminivorans DSM 24790.</title>
        <authorList>
            <person name="Kyndt J.A."/>
            <person name="Meyer T.E."/>
        </authorList>
    </citation>
    <scope>NUCLEOTIDE SEQUENCE [LARGE SCALE GENOMIC DNA]</scope>
    <source>
        <strain evidence="5 6">DSM 24790</strain>
    </source>
</reference>
<dbReference type="PANTHER" id="PTHR23026">
    <property type="entry name" value="NADPH NITROREDUCTASE"/>
    <property type="match status" value="1"/>
</dbReference>
<dbReference type="Pfam" id="PF14512">
    <property type="entry name" value="TM1586_NiRdase"/>
    <property type="match status" value="1"/>
</dbReference>
<evidence type="ECO:0000256" key="2">
    <source>
        <dbReference type="ARBA" id="ARBA00022643"/>
    </source>
</evidence>
<protein>
    <submittedName>
        <fullName evidence="5">Nitroreductase</fullName>
    </submittedName>
</protein>
<dbReference type="InterPro" id="IPR029478">
    <property type="entry name" value="TM1586_NiRdase"/>
</dbReference>
<evidence type="ECO:0000313" key="6">
    <source>
        <dbReference type="Proteomes" id="UP000468766"/>
    </source>
</evidence>